<dbReference type="InterPro" id="IPR017452">
    <property type="entry name" value="GPCR_Rhodpsn_7TM"/>
</dbReference>
<dbReference type="PROSITE" id="PS50262">
    <property type="entry name" value="G_PROTEIN_RECEP_F1_2"/>
    <property type="match status" value="1"/>
</dbReference>
<evidence type="ECO:0000256" key="2">
    <source>
        <dbReference type="ARBA" id="ARBA00022692"/>
    </source>
</evidence>
<dbReference type="OrthoDB" id="5975505at2759"/>
<reference evidence="11 12" key="1">
    <citation type="journal article" date="2018" name="Sci. Rep.">
        <title>Comparative analysis of the Pocillopora damicornis genome highlights role of immune system in coral evolution.</title>
        <authorList>
            <person name="Cunning R."/>
            <person name="Bay R.A."/>
            <person name="Gillette P."/>
            <person name="Baker A.C."/>
            <person name="Traylor-Knowles N."/>
        </authorList>
    </citation>
    <scope>NUCLEOTIDE SEQUENCE [LARGE SCALE GENOMIC DNA]</scope>
    <source>
        <strain evidence="11">RSMAS</strain>
        <tissue evidence="11">Whole animal</tissue>
    </source>
</reference>
<keyword evidence="12" id="KW-1185">Reference proteome</keyword>
<feature type="transmembrane region" description="Helical" evidence="9">
    <location>
        <begin position="66"/>
        <end position="89"/>
    </location>
</feature>
<dbReference type="PANTHER" id="PTHR45695">
    <property type="entry name" value="LEUCOKININ RECEPTOR-RELATED"/>
    <property type="match status" value="1"/>
</dbReference>
<dbReference type="GO" id="GO:0005886">
    <property type="term" value="C:plasma membrane"/>
    <property type="evidence" value="ECO:0007669"/>
    <property type="project" value="TreeGrafter"/>
</dbReference>
<dbReference type="SMART" id="SM01381">
    <property type="entry name" value="7TM_GPCR_Srsx"/>
    <property type="match status" value="1"/>
</dbReference>
<feature type="transmembrane region" description="Helical" evidence="9">
    <location>
        <begin position="109"/>
        <end position="130"/>
    </location>
</feature>
<dbReference type="Gene3D" id="1.20.1070.10">
    <property type="entry name" value="Rhodopsin 7-helix transmembrane proteins"/>
    <property type="match status" value="1"/>
</dbReference>
<protein>
    <recommendedName>
        <fullName evidence="10">G-protein coupled receptors family 1 profile domain-containing protein</fullName>
    </recommendedName>
</protein>
<evidence type="ECO:0000259" key="10">
    <source>
        <dbReference type="PROSITE" id="PS50262"/>
    </source>
</evidence>
<feature type="transmembrane region" description="Helical" evidence="9">
    <location>
        <begin position="288"/>
        <end position="312"/>
    </location>
</feature>
<name>A0A3M6V2V5_POCDA</name>
<feature type="transmembrane region" description="Helical" evidence="9">
    <location>
        <begin position="151"/>
        <end position="171"/>
    </location>
</feature>
<evidence type="ECO:0000313" key="12">
    <source>
        <dbReference type="Proteomes" id="UP000275408"/>
    </source>
</evidence>
<evidence type="ECO:0000256" key="1">
    <source>
        <dbReference type="ARBA" id="ARBA00004141"/>
    </source>
</evidence>
<keyword evidence="6 8" id="KW-0675">Receptor</keyword>
<proteinExistence type="inferred from homology"/>
<evidence type="ECO:0000256" key="3">
    <source>
        <dbReference type="ARBA" id="ARBA00022989"/>
    </source>
</evidence>
<evidence type="ECO:0000256" key="8">
    <source>
        <dbReference type="RuleBase" id="RU000688"/>
    </source>
</evidence>
<evidence type="ECO:0000256" key="9">
    <source>
        <dbReference type="SAM" id="Phobius"/>
    </source>
</evidence>
<keyword evidence="4 8" id="KW-0297">G-protein coupled receptor</keyword>
<evidence type="ECO:0000256" key="7">
    <source>
        <dbReference type="ARBA" id="ARBA00023224"/>
    </source>
</evidence>
<evidence type="ECO:0000256" key="5">
    <source>
        <dbReference type="ARBA" id="ARBA00023136"/>
    </source>
</evidence>
<comment type="caution">
    <text evidence="11">The sequence shown here is derived from an EMBL/GenBank/DDBJ whole genome shotgun (WGS) entry which is preliminary data.</text>
</comment>
<dbReference type="SUPFAM" id="SSF81321">
    <property type="entry name" value="Family A G protein-coupled receptor-like"/>
    <property type="match status" value="1"/>
</dbReference>
<feature type="transmembrane region" description="Helical" evidence="9">
    <location>
        <begin position="33"/>
        <end position="54"/>
    </location>
</feature>
<organism evidence="11 12">
    <name type="scientific">Pocillopora damicornis</name>
    <name type="common">Cauliflower coral</name>
    <name type="synonym">Millepora damicornis</name>
    <dbReference type="NCBI Taxonomy" id="46731"/>
    <lineage>
        <taxon>Eukaryota</taxon>
        <taxon>Metazoa</taxon>
        <taxon>Cnidaria</taxon>
        <taxon>Anthozoa</taxon>
        <taxon>Hexacorallia</taxon>
        <taxon>Scleractinia</taxon>
        <taxon>Astrocoeniina</taxon>
        <taxon>Pocilloporidae</taxon>
        <taxon>Pocillopora</taxon>
    </lineage>
</organism>
<feature type="domain" description="G-protein coupled receptors family 1 profile" evidence="10">
    <location>
        <begin position="45"/>
        <end position="309"/>
    </location>
</feature>
<gene>
    <name evidence="11" type="ORF">pdam_00001061</name>
</gene>
<keyword evidence="3 9" id="KW-1133">Transmembrane helix</keyword>
<dbReference type="PRINTS" id="PR00237">
    <property type="entry name" value="GPCRRHODOPSN"/>
</dbReference>
<keyword evidence="7 8" id="KW-0807">Transducer</keyword>
<dbReference type="PANTHER" id="PTHR45695:SF9">
    <property type="entry name" value="LEUCOKININ RECEPTOR"/>
    <property type="match status" value="1"/>
</dbReference>
<comment type="similarity">
    <text evidence="8">Belongs to the G-protein coupled receptor 1 family.</text>
</comment>
<accession>A0A3M6V2V5</accession>
<evidence type="ECO:0000256" key="6">
    <source>
        <dbReference type="ARBA" id="ARBA00023170"/>
    </source>
</evidence>
<dbReference type="AlphaFoldDB" id="A0A3M6V2V5"/>
<keyword evidence="2 8" id="KW-0812">Transmembrane</keyword>
<sequence>MNNSSGAVEGNQGSVTTCPHWDNSSVLQWIKTIVYLFIVFLALFGNTSVIWIIFRHRRMRTATNYLIANMAVGDLLMAIITMIPNAVNILRGNHDWVNDSLFGQVSCKLFMFTQASSMACSIFTLTALALERFFAVVFPIWKVVNIKRTRWLIGVIWMGSIASASPMLYAAKVEIYDGAPYCLEDWAPAFDARRSQSIFTIVSFVLLYALPLLLISILYSIIIAKVWGRNIPGNATPANQRLLNRSKRNVLKMLITVVLAFALCWFLMHLNVILMDFTDVFSPCGISIGLQTTGFLFGHANSAINCCIYLIFSQDFRRGIKDILKPLLPNRTATLLVDNTRAGSSLEATIELKTSNRQGRPQARSFKIIQV</sequence>
<keyword evidence="5 9" id="KW-0472">Membrane</keyword>
<dbReference type="InterPro" id="IPR000276">
    <property type="entry name" value="GPCR_Rhodpsn"/>
</dbReference>
<feature type="transmembrane region" description="Helical" evidence="9">
    <location>
        <begin position="198"/>
        <end position="222"/>
    </location>
</feature>
<dbReference type="EMBL" id="RCHS01000253">
    <property type="protein sequence ID" value="RMX59898.1"/>
    <property type="molecule type" value="Genomic_DNA"/>
</dbReference>
<feature type="transmembrane region" description="Helical" evidence="9">
    <location>
        <begin position="250"/>
        <end position="268"/>
    </location>
</feature>
<dbReference type="STRING" id="46731.A0A3M6V2V5"/>
<comment type="subcellular location">
    <subcellularLocation>
        <location evidence="1">Membrane</location>
        <topology evidence="1">Multi-pass membrane protein</topology>
    </subcellularLocation>
</comment>
<dbReference type="PROSITE" id="PS00237">
    <property type="entry name" value="G_PROTEIN_RECEP_F1_1"/>
    <property type="match status" value="1"/>
</dbReference>
<dbReference type="FunFam" id="1.20.1070.10:FF:000291">
    <property type="entry name" value="Predicted protein"/>
    <property type="match status" value="1"/>
</dbReference>
<dbReference type="Pfam" id="PF00001">
    <property type="entry name" value="7tm_1"/>
    <property type="match status" value="1"/>
</dbReference>
<dbReference type="GO" id="GO:0004930">
    <property type="term" value="F:G protein-coupled receptor activity"/>
    <property type="evidence" value="ECO:0007669"/>
    <property type="project" value="UniProtKB-KW"/>
</dbReference>
<evidence type="ECO:0000313" key="11">
    <source>
        <dbReference type="EMBL" id="RMX59898.1"/>
    </source>
</evidence>
<dbReference type="Proteomes" id="UP000275408">
    <property type="component" value="Unassembled WGS sequence"/>
</dbReference>
<evidence type="ECO:0000256" key="4">
    <source>
        <dbReference type="ARBA" id="ARBA00023040"/>
    </source>
</evidence>